<dbReference type="InterPro" id="IPR003439">
    <property type="entry name" value="ABC_transporter-like_ATP-bd"/>
</dbReference>
<reference evidence="4 5" key="1">
    <citation type="submission" date="2021-11" db="EMBL/GenBank/DDBJ databases">
        <authorList>
            <person name="Oh E.-T."/>
            <person name="Kim S.-B."/>
        </authorList>
    </citation>
    <scope>NUCLEOTIDE SEQUENCE [LARGE SCALE GENOMIC DNA]</scope>
    <source>
        <strain evidence="4 5">MMS20-SJTR3</strain>
    </source>
</reference>
<gene>
    <name evidence="4" type="ORF">LJ656_19900</name>
</gene>
<evidence type="ECO:0000259" key="3">
    <source>
        <dbReference type="PROSITE" id="PS50893"/>
    </source>
</evidence>
<comment type="similarity">
    <text evidence="1">Belongs to the ABC transporter superfamily.</text>
</comment>
<evidence type="ECO:0000256" key="2">
    <source>
        <dbReference type="ARBA" id="ARBA00022448"/>
    </source>
</evidence>
<dbReference type="PANTHER" id="PTHR43335">
    <property type="entry name" value="ABC TRANSPORTER, ATP-BINDING PROTEIN"/>
    <property type="match status" value="1"/>
</dbReference>
<evidence type="ECO:0000313" key="5">
    <source>
        <dbReference type="Proteomes" id="UP001431019"/>
    </source>
</evidence>
<dbReference type="InterPro" id="IPR027417">
    <property type="entry name" value="P-loop_NTPase"/>
</dbReference>
<keyword evidence="4" id="KW-0547">Nucleotide-binding</keyword>
<dbReference type="Proteomes" id="UP001431019">
    <property type="component" value="Unassembled WGS sequence"/>
</dbReference>
<dbReference type="RefSeq" id="WP_230511085.1">
    <property type="nucleotide sequence ID" value="NZ_JAJITD010000009.1"/>
</dbReference>
<keyword evidence="2" id="KW-0813">Transport</keyword>
<dbReference type="PROSITE" id="PS50893">
    <property type="entry name" value="ABC_TRANSPORTER_2"/>
    <property type="match status" value="1"/>
</dbReference>
<dbReference type="GO" id="GO:0005524">
    <property type="term" value="F:ATP binding"/>
    <property type="evidence" value="ECO:0007669"/>
    <property type="project" value="UniProtKB-KW"/>
</dbReference>
<organism evidence="4 5">
    <name type="scientific">Paraburkholderia sejongensis</name>
    <dbReference type="NCBI Taxonomy" id="2886946"/>
    <lineage>
        <taxon>Bacteria</taxon>
        <taxon>Pseudomonadati</taxon>
        <taxon>Pseudomonadota</taxon>
        <taxon>Betaproteobacteria</taxon>
        <taxon>Burkholderiales</taxon>
        <taxon>Burkholderiaceae</taxon>
        <taxon>Paraburkholderia</taxon>
    </lineage>
</organism>
<protein>
    <submittedName>
        <fullName evidence="4">ATP-binding cassette domain-containing protein</fullName>
    </submittedName>
</protein>
<sequence>MLRFDNLSKRYGDRVLFEGLHFDAPSGCVALNDESGSGKSTLLAVLAGALAADSGDVWLGGQPLRTAPAAAQAVLTYVPEDSMNWPDQTGRAYLQQVAAARHATVGDEVLALAERVGLAPHLDKRFEQMSYGTRKKVFLSSALLGDTRVLIADEPAGGLDASARAALAELFRTLGTTRTVFFTSYDEGFTQACGATSIAFADLAQRRA</sequence>
<keyword evidence="5" id="KW-1185">Reference proteome</keyword>
<dbReference type="SUPFAM" id="SSF52540">
    <property type="entry name" value="P-loop containing nucleoside triphosphate hydrolases"/>
    <property type="match status" value="1"/>
</dbReference>
<dbReference type="EMBL" id="JAJITD010000009">
    <property type="protein sequence ID" value="MCC8394862.1"/>
    <property type="molecule type" value="Genomic_DNA"/>
</dbReference>
<evidence type="ECO:0000313" key="4">
    <source>
        <dbReference type="EMBL" id="MCC8394862.1"/>
    </source>
</evidence>
<evidence type="ECO:0000256" key="1">
    <source>
        <dbReference type="ARBA" id="ARBA00005417"/>
    </source>
</evidence>
<dbReference type="Gene3D" id="3.40.50.300">
    <property type="entry name" value="P-loop containing nucleotide triphosphate hydrolases"/>
    <property type="match status" value="1"/>
</dbReference>
<accession>A0ABS8JY76</accession>
<dbReference type="Pfam" id="PF00005">
    <property type="entry name" value="ABC_tran"/>
    <property type="match status" value="1"/>
</dbReference>
<name>A0ABS8JY76_9BURK</name>
<keyword evidence="4" id="KW-0067">ATP-binding</keyword>
<comment type="caution">
    <text evidence="4">The sequence shown here is derived from an EMBL/GenBank/DDBJ whole genome shotgun (WGS) entry which is preliminary data.</text>
</comment>
<proteinExistence type="inferred from homology"/>
<feature type="domain" description="ABC transporter" evidence="3">
    <location>
        <begin position="2"/>
        <end position="206"/>
    </location>
</feature>